<evidence type="ECO:0000256" key="1">
    <source>
        <dbReference type="SAM" id="Phobius"/>
    </source>
</evidence>
<evidence type="ECO:0000313" key="2">
    <source>
        <dbReference type="EMBL" id="MBO1926320.1"/>
    </source>
</evidence>
<proteinExistence type="predicted"/>
<evidence type="ECO:0000313" key="3">
    <source>
        <dbReference type="Proteomes" id="UP000664835"/>
    </source>
</evidence>
<sequence>MSIYTVNIVFIIIFAFFIRFKIGGLRKASNKQGALIFSVAAGLNWILISGLRHESVGDDTSVYMDGYIQVNDYSWSELWLKFVAISVGVIGGKDPGYPIFEKFTQTFIFDYTAYLLIVATMFTGLMTRWIYKYSSDVFLSFLIYSILFFAFFSITGIRQTIATALVVFIGYELIIKRKLLWFLLVVLVAATIHKSALVFVVFYFLFNMNLKRAYLIFFLALWPILFIFREPISSFFKALAGLEEYGVYEGAATYTFTLLMFLIGVATIWKYKYIVENNVLSNTFINAYVLAMFFLPLTFVNPSAMRVVQYFSIFLLLLIPEIVRGFHGREKALVYIVLTALLVVMFFKGGAGGEYYFFWQSP</sequence>
<feature type="transmembrane region" description="Helical" evidence="1">
    <location>
        <begin position="181"/>
        <end position="206"/>
    </location>
</feature>
<feature type="transmembrane region" description="Helical" evidence="1">
    <location>
        <begin position="252"/>
        <end position="271"/>
    </location>
</feature>
<feature type="transmembrane region" description="Helical" evidence="1">
    <location>
        <begin position="213"/>
        <end position="232"/>
    </location>
</feature>
<keyword evidence="1" id="KW-0812">Transmembrane</keyword>
<accession>A0ABS3Q3B4</accession>
<comment type="caution">
    <text evidence="2">The sequence shown here is derived from an EMBL/GenBank/DDBJ whole genome shotgun (WGS) entry which is preliminary data.</text>
</comment>
<feature type="transmembrane region" description="Helical" evidence="1">
    <location>
        <begin position="283"/>
        <end position="301"/>
    </location>
</feature>
<keyword evidence="1" id="KW-0472">Membrane</keyword>
<feature type="transmembrane region" description="Helical" evidence="1">
    <location>
        <begin position="307"/>
        <end position="326"/>
    </location>
</feature>
<protein>
    <submittedName>
        <fullName evidence="2">EpsG family protein</fullName>
    </submittedName>
</protein>
<keyword evidence="3" id="KW-1185">Reference proteome</keyword>
<dbReference type="RefSeq" id="WP_208147093.1">
    <property type="nucleotide sequence ID" value="NZ_JAGETV010000002.1"/>
</dbReference>
<feature type="transmembrane region" description="Helical" evidence="1">
    <location>
        <begin position="113"/>
        <end position="131"/>
    </location>
</feature>
<feature type="transmembrane region" description="Helical" evidence="1">
    <location>
        <begin position="137"/>
        <end position="154"/>
    </location>
</feature>
<dbReference type="Pfam" id="PF14897">
    <property type="entry name" value="EpsG"/>
    <property type="match status" value="1"/>
</dbReference>
<keyword evidence="1" id="KW-1133">Transmembrane helix</keyword>
<feature type="transmembrane region" description="Helical" evidence="1">
    <location>
        <begin position="333"/>
        <end position="358"/>
    </location>
</feature>
<reference evidence="2 3" key="1">
    <citation type="submission" date="2021-03" db="EMBL/GenBank/DDBJ databases">
        <title>Thiomicrorhabdus sp.nov.,novel sulfur-oxidizing bacteria isolated from coastal sediment.</title>
        <authorList>
            <person name="Liu X."/>
        </authorList>
    </citation>
    <scope>NUCLEOTIDE SEQUENCE [LARGE SCALE GENOMIC DNA]</scope>
    <source>
        <strain evidence="2 3">6S2-11</strain>
    </source>
</reference>
<name>A0ABS3Q3B4_9GAMM</name>
<dbReference type="EMBL" id="JAGETV010000002">
    <property type="protein sequence ID" value="MBO1926320.1"/>
    <property type="molecule type" value="Genomic_DNA"/>
</dbReference>
<dbReference type="Proteomes" id="UP000664835">
    <property type="component" value="Unassembled WGS sequence"/>
</dbReference>
<gene>
    <name evidence="2" type="ORF">J3998_01915</name>
</gene>
<organism evidence="2 3">
    <name type="scientific">Thiomicrorhabdus marina</name>
    <dbReference type="NCBI Taxonomy" id="2818442"/>
    <lineage>
        <taxon>Bacteria</taxon>
        <taxon>Pseudomonadati</taxon>
        <taxon>Pseudomonadota</taxon>
        <taxon>Gammaproteobacteria</taxon>
        <taxon>Thiotrichales</taxon>
        <taxon>Piscirickettsiaceae</taxon>
        <taxon>Thiomicrorhabdus</taxon>
    </lineage>
</organism>
<dbReference type="InterPro" id="IPR049458">
    <property type="entry name" value="EpsG-like"/>
</dbReference>
<feature type="transmembrane region" description="Helical" evidence="1">
    <location>
        <begin position="6"/>
        <end position="22"/>
    </location>
</feature>
<feature type="transmembrane region" description="Helical" evidence="1">
    <location>
        <begin position="34"/>
        <end position="53"/>
    </location>
</feature>